<evidence type="ECO:0000313" key="5">
    <source>
        <dbReference type="Ensembl" id="ENSPMEP00000001581.1"/>
    </source>
</evidence>
<evidence type="ECO:0000256" key="1">
    <source>
        <dbReference type="ARBA" id="ARBA00022734"/>
    </source>
</evidence>
<dbReference type="PANTHER" id="PTHR46746:SF9">
    <property type="entry name" value="CD209 ANTIGEN-LIKE PROTEIN C-LIKE"/>
    <property type="match status" value="1"/>
</dbReference>
<reference evidence="5" key="2">
    <citation type="submission" date="2025-09" db="UniProtKB">
        <authorList>
            <consortium name="Ensembl"/>
        </authorList>
    </citation>
    <scope>IDENTIFICATION</scope>
</reference>
<dbReference type="PANTHER" id="PTHR46746">
    <property type="entry name" value="KILLER CELL LECTIN-LIKE RECEPTOR SUBFAMILY F MEMBER 2"/>
    <property type="match status" value="1"/>
</dbReference>
<keyword evidence="3" id="KW-0812">Transmembrane</keyword>
<dbReference type="Ensembl" id="ENSPMET00000013962.1">
    <property type="protein sequence ID" value="ENSPMEP00000001581.1"/>
    <property type="gene ID" value="ENSPMEG00000002512.1"/>
</dbReference>
<dbReference type="PROSITE" id="PS50041">
    <property type="entry name" value="C_TYPE_LECTIN_2"/>
    <property type="match status" value="1"/>
</dbReference>
<keyword evidence="3" id="KW-1133">Transmembrane helix</keyword>
<evidence type="ECO:0000259" key="4">
    <source>
        <dbReference type="PROSITE" id="PS50041"/>
    </source>
</evidence>
<organism evidence="5 6">
    <name type="scientific">Poecilia mexicana</name>
    <dbReference type="NCBI Taxonomy" id="48701"/>
    <lineage>
        <taxon>Eukaryota</taxon>
        <taxon>Metazoa</taxon>
        <taxon>Chordata</taxon>
        <taxon>Craniata</taxon>
        <taxon>Vertebrata</taxon>
        <taxon>Euteleostomi</taxon>
        <taxon>Actinopterygii</taxon>
        <taxon>Neopterygii</taxon>
        <taxon>Teleostei</taxon>
        <taxon>Neoteleostei</taxon>
        <taxon>Acanthomorphata</taxon>
        <taxon>Ovalentaria</taxon>
        <taxon>Atherinomorphae</taxon>
        <taxon>Cyprinodontiformes</taxon>
        <taxon>Poeciliidae</taxon>
        <taxon>Poeciliinae</taxon>
        <taxon>Poecilia</taxon>
    </lineage>
</organism>
<keyword evidence="6" id="KW-1185">Reference proteome</keyword>
<dbReference type="SUPFAM" id="SSF56436">
    <property type="entry name" value="C-type lectin-like"/>
    <property type="match status" value="1"/>
</dbReference>
<feature type="transmembrane region" description="Helical" evidence="3">
    <location>
        <begin position="21"/>
        <end position="44"/>
    </location>
</feature>
<evidence type="ECO:0000256" key="3">
    <source>
        <dbReference type="SAM" id="Phobius"/>
    </source>
</evidence>
<evidence type="ECO:0000256" key="2">
    <source>
        <dbReference type="ARBA" id="ARBA00023157"/>
    </source>
</evidence>
<accession>A0A3B3WFC8</accession>
<sequence length="173" mass="20179">EGSGKCKDAWIRREKRRLFSFPSAAAGVGVTFVLQAVSISIITWSCLEIKKQKARVSRLELASERTCREKEKLNQKLRFILTSTNFCPVGECRLCPDGWFWFQEKCYWFRNDTELNWEESRRFCQNRSADLVVINNPEQQAFISNLSSSFYWLGLQNIDSSWVWIDGCRDTLG</sequence>
<dbReference type="STRING" id="48701.ENSPMEP00000001581"/>
<keyword evidence="2" id="KW-1015">Disulfide bond</keyword>
<dbReference type="InterPro" id="IPR051379">
    <property type="entry name" value="C-type_Lectin_Receptor_IMM"/>
</dbReference>
<dbReference type="Pfam" id="PF00059">
    <property type="entry name" value="Lectin_C"/>
    <property type="match status" value="1"/>
</dbReference>
<evidence type="ECO:0000313" key="6">
    <source>
        <dbReference type="Proteomes" id="UP000261480"/>
    </source>
</evidence>
<keyword evidence="1" id="KW-0430">Lectin</keyword>
<dbReference type="GO" id="GO:0030246">
    <property type="term" value="F:carbohydrate binding"/>
    <property type="evidence" value="ECO:0007669"/>
    <property type="project" value="UniProtKB-KW"/>
</dbReference>
<feature type="domain" description="C-type lectin" evidence="4">
    <location>
        <begin position="102"/>
        <end position="173"/>
    </location>
</feature>
<dbReference type="AlphaFoldDB" id="A0A3B3WFC8"/>
<dbReference type="Gene3D" id="3.10.100.10">
    <property type="entry name" value="Mannose-Binding Protein A, subunit A"/>
    <property type="match status" value="1"/>
</dbReference>
<proteinExistence type="predicted"/>
<keyword evidence="3" id="KW-0472">Membrane</keyword>
<reference evidence="5" key="1">
    <citation type="submission" date="2025-08" db="UniProtKB">
        <authorList>
            <consortium name="Ensembl"/>
        </authorList>
    </citation>
    <scope>IDENTIFICATION</scope>
</reference>
<dbReference type="Proteomes" id="UP000261480">
    <property type="component" value="Unplaced"/>
</dbReference>
<name>A0A3B3WFC8_9TELE</name>
<dbReference type="InterPro" id="IPR001304">
    <property type="entry name" value="C-type_lectin-like"/>
</dbReference>
<dbReference type="SMART" id="SM00034">
    <property type="entry name" value="CLECT"/>
    <property type="match status" value="1"/>
</dbReference>
<dbReference type="InterPro" id="IPR016187">
    <property type="entry name" value="CTDL_fold"/>
</dbReference>
<dbReference type="InterPro" id="IPR016186">
    <property type="entry name" value="C-type_lectin-like/link_sf"/>
</dbReference>
<protein>
    <recommendedName>
        <fullName evidence="4">C-type lectin domain-containing protein</fullName>
    </recommendedName>
</protein>